<feature type="region of interest" description="Disordered" evidence="1">
    <location>
        <begin position="45"/>
        <end position="131"/>
    </location>
</feature>
<feature type="compositionally biased region" description="Polar residues" evidence="1">
    <location>
        <begin position="75"/>
        <end position="94"/>
    </location>
</feature>
<proteinExistence type="predicted"/>
<accession>A0A8S9SNI2</accession>
<evidence type="ECO:0000256" key="1">
    <source>
        <dbReference type="SAM" id="MobiDB-lite"/>
    </source>
</evidence>
<feature type="region of interest" description="Disordered" evidence="1">
    <location>
        <begin position="222"/>
        <end position="251"/>
    </location>
</feature>
<sequence length="251" mass="27540">MQRKTLELYQKLTLKLEVEERLPTNGISPLTVRRKGVKEELFTMTMGSAEIPPQRPVHSRNSRASPGNEWRPIAGSSQTGTNSKGNQSFYSHTPSPRPPREEQIAQQERTSSTHQRSGDENMPSNERRSALERISQPAERILLLQDGVANSASGRLQEVDIQYLEDTLPLPLHQSGGSNILSSSKLPPQPSTGLCEGILDRSPIRTLSEDRLHVSLRLGPLLNSGSGSSKGSQRPNNDHEVSSPTGLSLGK</sequence>
<dbReference type="EMBL" id="QGKX02000004">
    <property type="protein sequence ID" value="KAF3601535.1"/>
    <property type="molecule type" value="Genomic_DNA"/>
</dbReference>
<dbReference type="AlphaFoldDB" id="A0A8S9SNI2"/>
<feature type="region of interest" description="Disordered" evidence="1">
    <location>
        <begin position="175"/>
        <end position="194"/>
    </location>
</feature>
<feature type="compositionally biased region" description="Polar residues" evidence="1">
    <location>
        <begin position="175"/>
        <end position="186"/>
    </location>
</feature>
<protein>
    <submittedName>
        <fullName evidence="2">Uncharacterized protein</fullName>
    </submittedName>
</protein>
<feature type="compositionally biased region" description="Polar residues" evidence="1">
    <location>
        <begin position="242"/>
        <end position="251"/>
    </location>
</feature>
<evidence type="ECO:0000313" key="2">
    <source>
        <dbReference type="EMBL" id="KAF3601535.1"/>
    </source>
</evidence>
<name>A0A8S9SNI2_BRACR</name>
<organism evidence="2 3">
    <name type="scientific">Brassica cretica</name>
    <name type="common">Mustard</name>
    <dbReference type="NCBI Taxonomy" id="69181"/>
    <lineage>
        <taxon>Eukaryota</taxon>
        <taxon>Viridiplantae</taxon>
        <taxon>Streptophyta</taxon>
        <taxon>Embryophyta</taxon>
        <taxon>Tracheophyta</taxon>
        <taxon>Spermatophyta</taxon>
        <taxon>Magnoliopsida</taxon>
        <taxon>eudicotyledons</taxon>
        <taxon>Gunneridae</taxon>
        <taxon>Pentapetalae</taxon>
        <taxon>rosids</taxon>
        <taxon>malvids</taxon>
        <taxon>Brassicales</taxon>
        <taxon>Brassicaceae</taxon>
        <taxon>Brassiceae</taxon>
        <taxon>Brassica</taxon>
    </lineage>
</organism>
<evidence type="ECO:0000313" key="3">
    <source>
        <dbReference type="Proteomes" id="UP000712600"/>
    </source>
</evidence>
<gene>
    <name evidence="2" type="ORF">F2Q69_00033256</name>
</gene>
<feature type="compositionally biased region" description="Polar residues" evidence="1">
    <location>
        <begin position="104"/>
        <end position="115"/>
    </location>
</feature>
<comment type="caution">
    <text evidence="2">The sequence shown here is derived from an EMBL/GenBank/DDBJ whole genome shotgun (WGS) entry which is preliminary data.</text>
</comment>
<feature type="compositionally biased region" description="Low complexity" evidence="1">
    <location>
        <begin position="222"/>
        <end position="232"/>
    </location>
</feature>
<dbReference type="Proteomes" id="UP000712600">
    <property type="component" value="Unassembled WGS sequence"/>
</dbReference>
<reference evidence="2" key="1">
    <citation type="submission" date="2019-12" db="EMBL/GenBank/DDBJ databases">
        <title>Genome sequencing and annotation of Brassica cretica.</title>
        <authorList>
            <person name="Studholme D.J."/>
            <person name="Sarris P."/>
        </authorList>
    </citation>
    <scope>NUCLEOTIDE SEQUENCE</scope>
    <source>
        <strain evidence="2">PFS-109/04</strain>
        <tissue evidence="2">Leaf</tissue>
    </source>
</reference>